<feature type="signal peptide" evidence="2">
    <location>
        <begin position="1"/>
        <end position="22"/>
    </location>
</feature>
<dbReference type="GeneID" id="37022299"/>
<protein>
    <submittedName>
        <fullName evidence="3">Uncharacterized protein</fullName>
    </submittedName>
</protein>
<proteinExistence type="predicted"/>
<dbReference type="Proteomes" id="UP000245771">
    <property type="component" value="Unassembled WGS sequence"/>
</dbReference>
<accession>A0A316VBE3</accession>
<sequence>MQLKSTFAYIILWTMIAAPAMSNHIFLKRSDLTSVPTITPGNGGSNVPSPRIVEGIDLGRGRGTNPFNDRQRHHVHPELPSSHPIRPPDYSSVRYEEEKPGKLERLTGKKRKREGDPEGGAANDHEAEPSDTKEEKPEKVEDQPRKRYRYRHKSGETRKKENEGMGKALAAAGAAVTKKAGDIYRAGQRTVRGIRSGCDAACQRAQRVASRLRNRLTAHQELDKARHTNLDG</sequence>
<feature type="compositionally biased region" description="Basic and acidic residues" evidence="1">
    <location>
        <begin position="123"/>
        <end position="145"/>
    </location>
</feature>
<feature type="region of interest" description="Disordered" evidence="1">
    <location>
        <begin position="38"/>
        <end position="164"/>
    </location>
</feature>
<keyword evidence="4" id="KW-1185">Reference proteome</keyword>
<feature type="compositionally biased region" description="Polar residues" evidence="1">
    <location>
        <begin position="38"/>
        <end position="48"/>
    </location>
</feature>
<gene>
    <name evidence="3" type="ORF">FA14DRAFT_174092</name>
</gene>
<dbReference type="InParanoid" id="A0A316VBE3"/>
<evidence type="ECO:0000313" key="4">
    <source>
        <dbReference type="Proteomes" id="UP000245771"/>
    </source>
</evidence>
<feature type="compositionally biased region" description="Basic and acidic residues" evidence="1">
    <location>
        <begin position="94"/>
        <end position="107"/>
    </location>
</feature>
<reference evidence="3 4" key="1">
    <citation type="journal article" date="2018" name="Mol. Biol. Evol.">
        <title>Broad Genomic Sampling Reveals a Smut Pathogenic Ancestry of the Fungal Clade Ustilaginomycotina.</title>
        <authorList>
            <person name="Kijpornyongpan T."/>
            <person name="Mondo S.J."/>
            <person name="Barry K."/>
            <person name="Sandor L."/>
            <person name="Lee J."/>
            <person name="Lipzen A."/>
            <person name="Pangilinan J."/>
            <person name="LaButti K."/>
            <person name="Hainaut M."/>
            <person name="Henrissat B."/>
            <person name="Grigoriev I.V."/>
            <person name="Spatafora J.W."/>
            <person name="Aime M.C."/>
        </authorList>
    </citation>
    <scope>NUCLEOTIDE SEQUENCE [LARGE SCALE GENOMIC DNA]</scope>
    <source>
        <strain evidence="3 4">MCA 3882</strain>
    </source>
</reference>
<feature type="compositionally biased region" description="Basic and acidic residues" evidence="1">
    <location>
        <begin position="153"/>
        <end position="164"/>
    </location>
</feature>
<dbReference type="AlphaFoldDB" id="A0A316VBE3"/>
<name>A0A316VBE3_9BASI</name>
<evidence type="ECO:0000256" key="1">
    <source>
        <dbReference type="SAM" id="MobiDB-lite"/>
    </source>
</evidence>
<dbReference type="EMBL" id="KZ819604">
    <property type="protein sequence ID" value="PWN34418.1"/>
    <property type="molecule type" value="Genomic_DNA"/>
</dbReference>
<keyword evidence="2" id="KW-0732">Signal</keyword>
<dbReference type="RefSeq" id="XP_025354720.1">
    <property type="nucleotide sequence ID" value="XM_025500518.1"/>
</dbReference>
<evidence type="ECO:0000313" key="3">
    <source>
        <dbReference type="EMBL" id="PWN34418.1"/>
    </source>
</evidence>
<organism evidence="3 4">
    <name type="scientific">Meira miltonrushii</name>
    <dbReference type="NCBI Taxonomy" id="1280837"/>
    <lineage>
        <taxon>Eukaryota</taxon>
        <taxon>Fungi</taxon>
        <taxon>Dikarya</taxon>
        <taxon>Basidiomycota</taxon>
        <taxon>Ustilaginomycotina</taxon>
        <taxon>Exobasidiomycetes</taxon>
        <taxon>Exobasidiales</taxon>
        <taxon>Brachybasidiaceae</taxon>
        <taxon>Meira</taxon>
    </lineage>
</organism>
<evidence type="ECO:0000256" key="2">
    <source>
        <dbReference type="SAM" id="SignalP"/>
    </source>
</evidence>
<feature type="chain" id="PRO_5016252633" evidence="2">
    <location>
        <begin position="23"/>
        <end position="232"/>
    </location>
</feature>